<dbReference type="GO" id="GO:0006567">
    <property type="term" value="P:L-threonine catabolic process"/>
    <property type="evidence" value="ECO:0007669"/>
    <property type="project" value="TreeGrafter"/>
</dbReference>
<dbReference type="InterPro" id="IPR001926">
    <property type="entry name" value="TrpB-like_PALP"/>
</dbReference>
<dbReference type="InterPro" id="IPR036052">
    <property type="entry name" value="TrpB-like_PALP_sf"/>
</dbReference>
<evidence type="ECO:0000256" key="1">
    <source>
        <dbReference type="ARBA" id="ARBA00001933"/>
    </source>
</evidence>
<dbReference type="GO" id="GO:0004794">
    <property type="term" value="F:threonine deaminase activity"/>
    <property type="evidence" value="ECO:0007669"/>
    <property type="project" value="TreeGrafter"/>
</dbReference>
<reference evidence="5 6" key="1">
    <citation type="journal article" date="2015" name="Int. J. Syst. Evol. Microbiol.">
        <title>Roseomonas oryzae sp. nov., isolated from paddy rhizosphere soil.</title>
        <authorList>
            <person name="Ramaprasad E.V."/>
            <person name="Sasikala Ch."/>
            <person name="Ramana Ch.V."/>
        </authorList>
    </citation>
    <scope>NUCLEOTIDE SEQUENCE [LARGE SCALE GENOMIC DNA]</scope>
    <source>
        <strain evidence="5 6">KCTC 42542</strain>
    </source>
</reference>
<dbReference type="GO" id="GO:0006565">
    <property type="term" value="P:L-serine catabolic process"/>
    <property type="evidence" value="ECO:0007669"/>
    <property type="project" value="TreeGrafter"/>
</dbReference>
<dbReference type="GO" id="GO:0003941">
    <property type="term" value="F:L-serine ammonia-lyase activity"/>
    <property type="evidence" value="ECO:0007669"/>
    <property type="project" value="TreeGrafter"/>
</dbReference>
<keyword evidence="3" id="KW-0456">Lyase</keyword>
<keyword evidence="6" id="KW-1185">Reference proteome</keyword>
<dbReference type="AlphaFoldDB" id="A0A5B2TGE7"/>
<evidence type="ECO:0000313" key="6">
    <source>
        <dbReference type="Proteomes" id="UP000322110"/>
    </source>
</evidence>
<dbReference type="SUPFAM" id="SSF53686">
    <property type="entry name" value="Tryptophan synthase beta subunit-like PLP-dependent enzymes"/>
    <property type="match status" value="1"/>
</dbReference>
<dbReference type="Gene3D" id="3.40.50.1100">
    <property type="match status" value="2"/>
</dbReference>
<evidence type="ECO:0000256" key="3">
    <source>
        <dbReference type="ARBA" id="ARBA00023239"/>
    </source>
</evidence>
<feature type="domain" description="Tryptophan synthase beta chain-like PALP" evidence="4">
    <location>
        <begin position="63"/>
        <end position="367"/>
    </location>
</feature>
<comment type="cofactor">
    <cofactor evidence="1">
        <name>pyridoxal 5'-phosphate</name>
        <dbReference type="ChEBI" id="CHEBI:597326"/>
    </cofactor>
</comment>
<keyword evidence="2" id="KW-0663">Pyridoxal phosphate</keyword>
<name>A0A5B2TGE7_9PROT</name>
<evidence type="ECO:0000256" key="2">
    <source>
        <dbReference type="ARBA" id="ARBA00022898"/>
    </source>
</evidence>
<evidence type="ECO:0000313" key="5">
    <source>
        <dbReference type="EMBL" id="KAA2213259.1"/>
    </source>
</evidence>
<dbReference type="EMBL" id="VUKA01000004">
    <property type="protein sequence ID" value="KAA2213259.1"/>
    <property type="molecule type" value="Genomic_DNA"/>
</dbReference>
<protein>
    <submittedName>
        <fullName evidence="5">Pyridoxal-phosphate dependent enzyme</fullName>
    </submittedName>
</protein>
<proteinExistence type="predicted"/>
<accession>A0A5B2TGE7</accession>
<dbReference type="PANTHER" id="PTHR48078:SF6">
    <property type="entry name" value="L-THREONINE DEHYDRATASE CATABOLIC TDCB"/>
    <property type="match status" value="1"/>
</dbReference>
<dbReference type="Pfam" id="PF00291">
    <property type="entry name" value="PALP"/>
    <property type="match status" value="1"/>
</dbReference>
<sequence length="407" mass="42202">MHLRCVDCGERHPPALLYACARCGGVLEVAGESGLAAPADPSLRDSMWRDAARLGVLEARHIVSMGEGQTPMRRAPRLEAALPGFRGEIWLKDETRNPSGSFKDRLVSAGLSKALELGARGVVCASSGNAGASTAAYAARAGVPAVIVVPAHTPAGKVTQIAAHGAVLLLVEGHYSRSYDLARGLAERHGFANLTTTFLNPWAVDALKLAGLEIMERLGGVAPDAVLVPTGSGPLVKGVAQGLGLAGAAARLVAVQAAGCAPIVRAFEAGEAAVTAWDMPRTIASGISDPLIGYERDGTYTLRLVRNSGGLAVAVEDDALRRAMRDLARLEGVYAEPTGASPVAALRQMLAAGQLAPEARVVCMITGHGFKDGAAFAEMPARTHRVADPEDLAAVARLCDHALAEKD</sequence>
<dbReference type="InterPro" id="IPR050147">
    <property type="entry name" value="Ser/Thr_Dehydratase"/>
</dbReference>
<comment type="caution">
    <text evidence="5">The sequence shown here is derived from an EMBL/GenBank/DDBJ whole genome shotgun (WGS) entry which is preliminary data.</text>
</comment>
<dbReference type="Proteomes" id="UP000322110">
    <property type="component" value="Unassembled WGS sequence"/>
</dbReference>
<dbReference type="RefSeq" id="WP_149812371.1">
    <property type="nucleotide sequence ID" value="NZ_VUKA01000004.1"/>
</dbReference>
<evidence type="ECO:0000259" key="4">
    <source>
        <dbReference type="Pfam" id="PF00291"/>
    </source>
</evidence>
<dbReference type="OrthoDB" id="9778118at2"/>
<dbReference type="PANTHER" id="PTHR48078">
    <property type="entry name" value="THREONINE DEHYDRATASE, MITOCHONDRIAL-RELATED"/>
    <property type="match status" value="1"/>
</dbReference>
<organism evidence="5 6">
    <name type="scientific">Teichococcus oryzae</name>
    <dbReference type="NCBI Taxonomy" id="1608942"/>
    <lineage>
        <taxon>Bacteria</taxon>
        <taxon>Pseudomonadati</taxon>
        <taxon>Pseudomonadota</taxon>
        <taxon>Alphaproteobacteria</taxon>
        <taxon>Acetobacterales</taxon>
        <taxon>Roseomonadaceae</taxon>
        <taxon>Roseomonas</taxon>
    </lineage>
</organism>
<dbReference type="GO" id="GO:0009097">
    <property type="term" value="P:isoleucine biosynthetic process"/>
    <property type="evidence" value="ECO:0007669"/>
    <property type="project" value="TreeGrafter"/>
</dbReference>
<gene>
    <name evidence="5" type="ORF">F0Q34_11600</name>
</gene>